<dbReference type="GO" id="GO:0016281">
    <property type="term" value="C:eukaryotic translation initiation factor 4F complex"/>
    <property type="evidence" value="ECO:0007669"/>
    <property type="project" value="TreeGrafter"/>
</dbReference>
<keyword evidence="3" id="KW-0810">Translation regulation</keyword>
<evidence type="ECO:0000256" key="2">
    <source>
        <dbReference type="ARBA" id="ARBA00022540"/>
    </source>
</evidence>
<reference evidence="7" key="1">
    <citation type="submission" date="2002-06" db="EMBL/GenBank/DDBJ databases">
        <authorList>
            <person name="Liu C.L."/>
            <person name="Lee Y.K."/>
            <person name="Lee H.K."/>
        </authorList>
    </citation>
    <scope>NUCLEOTIDE SEQUENCE</scope>
</reference>
<organism evidence="7">
    <name type="scientific">Griffithsia japonica</name>
    <name type="common">Red alga</name>
    <dbReference type="NCBI Taxonomy" id="83288"/>
    <lineage>
        <taxon>Eukaryota</taxon>
        <taxon>Rhodophyta</taxon>
        <taxon>Florideophyceae</taxon>
        <taxon>Rhodymeniophycidae</taxon>
        <taxon>Ceramiales</taxon>
        <taxon>Ceramiaceae</taxon>
        <taxon>Griffithsia</taxon>
    </lineage>
</organism>
<sequence>TDAQPPQTTSNEPHPLQFKWTLWHDVFVKGKGAYAANLREVASFDTVEDFWALFNNLKEPSQLKPGNTYNLFKAGIEPKWEDPHNDAGGEWRVSLPSTRREVLDEYWINTVLTVIGEGFGPDESDDIAGIVLNIKRGNDRIAIWTKTALNEQLQDRIGKRWRETANIVTIRMEYTVFKDSLMATSKNSNKKARVRYLI</sequence>
<dbReference type="SUPFAM" id="SSF55418">
    <property type="entry name" value="eIF4e-like"/>
    <property type="match status" value="1"/>
</dbReference>
<accession>Q7XZA0</accession>
<comment type="similarity">
    <text evidence="1 6">Belongs to the eukaryotic initiation factor 4E family.</text>
</comment>
<evidence type="ECO:0000256" key="4">
    <source>
        <dbReference type="ARBA" id="ARBA00022884"/>
    </source>
</evidence>
<dbReference type="GO" id="GO:0003743">
    <property type="term" value="F:translation initiation factor activity"/>
    <property type="evidence" value="ECO:0007669"/>
    <property type="project" value="UniProtKB-KW"/>
</dbReference>
<evidence type="ECO:0000256" key="5">
    <source>
        <dbReference type="ARBA" id="ARBA00022917"/>
    </source>
</evidence>
<keyword evidence="5 6" id="KW-0648">Protein biosynthesis</keyword>
<dbReference type="AlphaFoldDB" id="Q7XZA0"/>
<dbReference type="Gene3D" id="3.30.760.10">
    <property type="entry name" value="RNA Cap, Translation Initiation Factor Eif4e"/>
    <property type="match status" value="1"/>
</dbReference>
<dbReference type="EMBL" id="AY123052">
    <property type="protein sequence ID" value="AAM93924.1"/>
    <property type="molecule type" value="mRNA"/>
</dbReference>
<feature type="non-terminal residue" evidence="7">
    <location>
        <position position="1"/>
    </location>
</feature>
<dbReference type="PANTHER" id="PTHR11960:SF8">
    <property type="entry name" value="EUKARYOTIC TRANSLATION INITIATION FACTOR 4E1-RELATED"/>
    <property type="match status" value="1"/>
</dbReference>
<dbReference type="PANTHER" id="PTHR11960">
    <property type="entry name" value="EUKARYOTIC TRANSLATION INITIATION FACTOR 4E RELATED"/>
    <property type="match status" value="1"/>
</dbReference>
<keyword evidence="4 6" id="KW-0694">RNA-binding</keyword>
<dbReference type="InterPro" id="IPR023398">
    <property type="entry name" value="TIF_eIF4e-like"/>
</dbReference>
<evidence type="ECO:0000256" key="3">
    <source>
        <dbReference type="ARBA" id="ARBA00022845"/>
    </source>
</evidence>
<dbReference type="InterPro" id="IPR001040">
    <property type="entry name" value="TIF_eIF_4E"/>
</dbReference>
<name>Q7XZA0_GRIJA</name>
<dbReference type="GO" id="GO:0006417">
    <property type="term" value="P:regulation of translation"/>
    <property type="evidence" value="ECO:0007669"/>
    <property type="project" value="UniProtKB-KW"/>
</dbReference>
<evidence type="ECO:0000313" key="7">
    <source>
        <dbReference type="EMBL" id="AAM93924.1"/>
    </source>
</evidence>
<dbReference type="Pfam" id="PF01652">
    <property type="entry name" value="IF4E"/>
    <property type="match status" value="1"/>
</dbReference>
<keyword evidence="2 6" id="KW-0396">Initiation factor</keyword>
<protein>
    <submittedName>
        <fullName evidence="7">Eukaryotic translation initiation factor p28 subunit</fullName>
    </submittedName>
</protein>
<proteinExistence type="evidence at transcript level"/>
<evidence type="ECO:0000256" key="1">
    <source>
        <dbReference type="ARBA" id="ARBA00009860"/>
    </source>
</evidence>
<dbReference type="GO" id="GO:0000340">
    <property type="term" value="F:RNA 7-methylguanosine cap binding"/>
    <property type="evidence" value="ECO:0007669"/>
    <property type="project" value="TreeGrafter"/>
</dbReference>
<evidence type="ECO:0000256" key="6">
    <source>
        <dbReference type="RuleBase" id="RU004374"/>
    </source>
</evidence>